<dbReference type="RefSeq" id="WP_220747766.1">
    <property type="nucleotide sequence ID" value="NZ_BPFH01000001.1"/>
</dbReference>
<feature type="signal peptide" evidence="7">
    <location>
        <begin position="1"/>
        <end position="30"/>
    </location>
</feature>
<evidence type="ECO:0000256" key="2">
    <source>
        <dbReference type="ARBA" id="ARBA00005182"/>
    </source>
</evidence>
<keyword evidence="3" id="KW-0808">Transferase</keyword>
<dbReference type="InterPro" id="IPR031811">
    <property type="entry name" value="ALGX/ALGJ_SGNH-like"/>
</dbReference>
<evidence type="ECO:0000256" key="7">
    <source>
        <dbReference type="SAM" id="SignalP"/>
    </source>
</evidence>
<evidence type="ECO:0000313" key="10">
    <source>
        <dbReference type="Proteomes" id="UP000786693"/>
    </source>
</evidence>
<evidence type="ECO:0000313" key="9">
    <source>
        <dbReference type="EMBL" id="GIT94285.1"/>
    </source>
</evidence>
<comment type="subcellular location">
    <subcellularLocation>
        <location evidence="1">Periplasm</location>
    </subcellularLocation>
</comment>
<keyword evidence="4 7" id="KW-0732">Signal</keyword>
<comment type="pathway">
    <text evidence="2">Glycan biosynthesis; alginate biosynthesis.</text>
</comment>
<dbReference type="Proteomes" id="UP000786693">
    <property type="component" value="Unassembled WGS sequence"/>
</dbReference>
<gene>
    <name evidence="9" type="ORF">JANAI62_09080</name>
</gene>
<proteinExistence type="predicted"/>
<dbReference type="EMBL" id="BPFH01000001">
    <property type="protein sequence ID" value="GIT94285.1"/>
    <property type="molecule type" value="Genomic_DNA"/>
</dbReference>
<evidence type="ECO:0000259" key="8">
    <source>
        <dbReference type="Pfam" id="PF16822"/>
    </source>
</evidence>
<evidence type="ECO:0000256" key="3">
    <source>
        <dbReference type="ARBA" id="ARBA00022679"/>
    </source>
</evidence>
<keyword evidence="5" id="KW-0574">Periplasm</keyword>
<dbReference type="Pfam" id="PF16822">
    <property type="entry name" value="ALGX"/>
    <property type="match status" value="1"/>
</dbReference>
<organism evidence="9 10">
    <name type="scientific">Jannaschia pagri</name>
    <dbReference type="NCBI Taxonomy" id="2829797"/>
    <lineage>
        <taxon>Bacteria</taxon>
        <taxon>Pseudomonadati</taxon>
        <taxon>Pseudomonadota</taxon>
        <taxon>Alphaproteobacteria</taxon>
        <taxon>Rhodobacterales</taxon>
        <taxon>Roseobacteraceae</taxon>
        <taxon>Jannaschia</taxon>
    </lineage>
</organism>
<protein>
    <recommendedName>
        <fullName evidence="8">AlgX/AlgJ SGNH hydrolase-like domain-containing protein</fullName>
    </recommendedName>
</protein>
<comment type="caution">
    <text evidence="9">The sequence shown here is derived from an EMBL/GenBank/DDBJ whole genome shotgun (WGS) entry which is preliminary data.</text>
</comment>
<evidence type="ECO:0000256" key="4">
    <source>
        <dbReference type="ARBA" id="ARBA00022729"/>
    </source>
</evidence>
<evidence type="ECO:0000256" key="5">
    <source>
        <dbReference type="ARBA" id="ARBA00022764"/>
    </source>
</evidence>
<keyword evidence="10" id="KW-1185">Reference proteome</keyword>
<accession>A0ABQ4NIR0</accession>
<evidence type="ECO:0000256" key="6">
    <source>
        <dbReference type="ARBA" id="ARBA00022841"/>
    </source>
</evidence>
<feature type="domain" description="AlgX/AlgJ SGNH hydrolase-like" evidence="8">
    <location>
        <begin position="48"/>
        <end position="309"/>
    </location>
</feature>
<sequence length="439" mass="45618">MDISNTSSRMARLAASVAVATLGFGALATAAEASTYACRGIERPGIDVVEGQNGVFYRIHPNLQNSHWITDQTADDIAALSEVLAAQGTHLVVVPVPTKALAMPEHLPRLATYAGYDPDLAASVYGESILQLRERGVMAVDGRAAMRSLANAGTAPFHALDTRPTPEGAQALANGVEAVLAAAGHAPRARQEFQTQQTGRHLVPSGLRTRLQRHCDYDLPQVEAVTYATGAGLGAAVQAVGTTDNVAVVGTGLTGAPGTNFAGFISQATGRPAQALHAPGEDAFAAISSYVTSAAFQASRPGVLVWEFPIWADLGRFGDQPMAELIAGAGGACSVELPVQAGANPNRVQAGLTRVSQPQNAVLMLDTGGTPASRVAFRFAASDGAQRVKSIHRSDGHILNGRFYLPMSGLWPEGATGVEIETDAGFGARPRLVACTIAR</sequence>
<evidence type="ECO:0000256" key="1">
    <source>
        <dbReference type="ARBA" id="ARBA00004418"/>
    </source>
</evidence>
<name>A0ABQ4NIR0_9RHOB</name>
<keyword evidence="6" id="KW-0016">Alginate biosynthesis</keyword>
<feature type="chain" id="PRO_5046731152" description="AlgX/AlgJ SGNH hydrolase-like domain-containing protein" evidence="7">
    <location>
        <begin position="31"/>
        <end position="439"/>
    </location>
</feature>
<reference evidence="9 10" key="1">
    <citation type="submission" date="2021-05" db="EMBL/GenBank/DDBJ databases">
        <title>Bacteria Genome sequencing.</title>
        <authorList>
            <person name="Takabe Y."/>
            <person name="Nakajima Y."/>
            <person name="Suzuki S."/>
            <person name="Shiozaki T."/>
        </authorList>
    </citation>
    <scope>NUCLEOTIDE SEQUENCE [LARGE SCALE GENOMIC DNA]</scope>
    <source>
        <strain evidence="9 10">AI_62</strain>
    </source>
</reference>